<feature type="transmembrane region" description="Helical" evidence="6">
    <location>
        <begin position="145"/>
        <end position="168"/>
    </location>
</feature>
<accession>A0A7E4V4F1</accession>
<comment type="subcellular location">
    <subcellularLocation>
        <location evidence="1">Membrane</location>
        <topology evidence="1">Multi-pass membrane protein</topology>
    </subcellularLocation>
</comment>
<dbReference type="PANTHER" id="PTHR10283:SF82">
    <property type="entry name" value="SOLUTE CARRIER FAMILY 13 MEMBER 2"/>
    <property type="match status" value="1"/>
</dbReference>
<evidence type="ECO:0000313" key="7">
    <source>
        <dbReference type="Proteomes" id="UP000492821"/>
    </source>
</evidence>
<evidence type="ECO:0000256" key="5">
    <source>
        <dbReference type="ARBA" id="ARBA00023136"/>
    </source>
</evidence>
<feature type="transmembrane region" description="Helical" evidence="6">
    <location>
        <begin position="26"/>
        <end position="43"/>
    </location>
</feature>
<dbReference type="CDD" id="cd01115">
    <property type="entry name" value="SLC13_permease"/>
    <property type="match status" value="1"/>
</dbReference>
<dbReference type="GO" id="GO:0015137">
    <property type="term" value="F:citrate transmembrane transporter activity"/>
    <property type="evidence" value="ECO:0007669"/>
    <property type="project" value="TreeGrafter"/>
</dbReference>
<feature type="transmembrane region" description="Helical" evidence="6">
    <location>
        <begin position="516"/>
        <end position="540"/>
    </location>
</feature>
<evidence type="ECO:0000256" key="2">
    <source>
        <dbReference type="ARBA" id="ARBA00006772"/>
    </source>
</evidence>
<reference evidence="7" key="1">
    <citation type="journal article" date="2013" name="Genetics">
        <title>The draft genome and transcriptome of Panagrellus redivivus are shaped by the harsh demands of a free-living lifestyle.</title>
        <authorList>
            <person name="Srinivasan J."/>
            <person name="Dillman A.R."/>
            <person name="Macchietto M.G."/>
            <person name="Heikkinen L."/>
            <person name="Lakso M."/>
            <person name="Fracchia K.M."/>
            <person name="Antoshechkin I."/>
            <person name="Mortazavi A."/>
            <person name="Wong G."/>
            <person name="Sternberg P.W."/>
        </authorList>
    </citation>
    <scope>NUCLEOTIDE SEQUENCE [LARGE SCALE GENOMIC DNA]</scope>
    <source>
        <strain evidence="7">MT8872</strain>
    </source>
</reference>
<evidence type="ECO:0000313" key="8">
    <source>
        <dbReference type="WBParaSite" id="Pan_g16453.t1"/>
    </source>
</evidence>
<evidence type="ECO:0000256" key="4">
    <source>
        <dbReference type="ARBA" id="ARBA00022989"/>
    </source>
</evidence>
<evidence type="ECO:0000256" key="6">
    <source>
        <dbReference type="SAM" id="Phobius"/>
    </source>
</evidence>
<dbReference type="GO" id="GO:0005886">
    <property type="term" value="C:plasma membrane"/>
    <property type="evidence" value="ECO:0007669"/>
    <property type="project" value="TreeGrafter"/>
</dbReference>
<dbReference type="InterPro" id="IPR001898">
    <property type="entry name" value="SLC13A/DASS"/>
</dbReference>
<feature type="transmembrane region" description="Helical" evidence="6">
    <location>
        <begin position="209"/>
        <end position="233"/>
    </location>
</feature>
<protein>
    <submittedName>
        <fullName evidence="8">Protein I'm not dead yet</fullName>
    </submittedName>
</protein>
<feature type="transmembrane region" description="Helical" evidence="6">
    <location>
        <begin position="308"/>
        <end position="326"/>
    </location>
</feature>
<proteinExistence type="inferred from homology"/>
<dbReference type="WBParaSite" id="Pan_g16453.t1">
    <property type="protein sequence ID" value="Pan_g16453.t1"/>
    <property type="gene ID" value="Pan_g16453"/>
</dbReference>
<comment type="similarity">
    <text evidence="2">Belongs to the SLC13A/DASS transporter (TC 2.A.47) family. NADC subfamily.</text>
</comment>
<name>A0A7E4V4F1_PANRE</name>
<evidence type="ECO:0000256" key="1">
    <source>
        <dbReference type="ARBA" id="ARBA00004141"/>
    </source>
</evidence>
<feature type="transmembrane region" description="Helical" evidence="6">
    <location>
        <begin position="55"/>
        <end position="82"/>
    </location>
</feature>
<evidence type="ECO:0000256" key="3">
    <source>
        <dbReference type="ARBA" id="ARBA00022692"/>
    </source>
</evidence>
<keyword evidence="4 6" id="KW-1133">Transmembrane helix</keyword>
<feature type="transmembrane region" description="Helical" evidence="6">
    <location>
        <begin position="434"/>
        <end position="463"/>
    </location>
</feature>
<organism evidence="7 8">
    <name type="scientific">Panagrellus redivivus</name>
    <name type="common">Microworm</name>
    <dbReference type="NCBI Taxonomy" id="6233"/>
    <lineage>
        <taxon>Eukaryota</taxon>
        <taxon>Metazoa</taxon>
        <taxon>Ecdysozoa</taxon>
        <taxon>Nematoda</taxon>
        <taxon>Chromadorea</taxon>
        <taxon>Rhabditida</taxon>
        <taxon>Tylenchina</taxon>
        <taxon>Panagrolaimomorpha</taxon>
        <taxon>Panagrolaimoidea</taxon>
        <taxon>Panagrolaimidae</taxon>
        <taxon>Panagrellus</taxon>
    </lineage>
</organism>
<dbReference type="PANTHER" id="PTHR10283">
    <property type="entry name" value="SOLUTE CARRIER FAMILY 13 MEMBER"/>
    <property type="match status" value="1"/>
</dbReference>
<dbReference type="Pfam" id="PF00939">
    <property type="entry name" value="Na_sulph_symp"/>
    <property type="match status" value="1"/>
</dbReference>
<dbReference type="Proteomes" id="UP000492821">
    <property type="component" value="Unassembled WGS sequence"/>
</dbReference>
<keyword evidence="7" id="KW-1185">Reference proteome</keyword>
<keyword evidence="5 6" id="KW-0472">Membrane</keyword>
<feature type="transmembrane region" description="Helical" evidence="6">
    <location>
        <begin position="338"/>
        <end position="360"/>
    </location>
</feature>
<dbReference type="GO" id="GO:0015141">
    <property type="term" value="F:succinate transmembrane transporter activity"/>
    <property type="evidence" value="ECO:0007669"/>
    <property type="project" value="TreeGrafter"/>
</dbReference>
<feature type="transmembrane region" description="Helical" evidence="6">
    <location>
        <begin position="253"/>
        <end position="272"/>
    </location>
</feature>
<reference evidence="8" key="2">
    <citation type="submission" date="2020-10" db="UniProtKB">
        <authorList>
            <consortium name="WormBaseParasite"/>
        </authorList>
    </citation>
    <scope>IDENTIFICATION</scope>
</reference>
<sequence>MDGSTSSTSDTTSPTWRDYYVASKRLRYFFVAPLIFAIVPLYFQTKAAACAFVVLYMGYLWITEAIPMAVTSLIPLVAYPLLGIYDAKSLSGEYLNDTNFVFFGSLLTAIGVETTRLHERIALKVLRITGTNPRWLMLGLQSSTALLSMWMSNTATAAMMLPIVISIIQELDYCHRRHQSPNDIIVKQNAANLDFSLSTKRDREIYKGLLLSICFSASIGGTGTIIGTGPNIILAGYMEQLTNGNSPITFAKWMFYAVPQLVVMILFLWFWLQFLYVGWSTDPNAKETEKILQKVIKSKYDALGPIKYSEKTIAVLFSFMVVLWTFRDPKVVPGWGDLFPNGYVSDATVSICIGILLFVLPRVPLHEYVRTSTFDKAPSDPPAIITWKDMHERFSWGTILLLGGGFAMAKGVESSGLSAVISSQLTRIENVPEWAFVLFSCILVTALTEFSSNIATASIFIPLVANIAQKHNVNVLTYVLPATLSCSFAFMLPAGTPPNAIVFSAGLLKVTDMVKAGVVLNLFGFLLIFTATHTYAPYIFDLHLQSH</sequence>
<keyword evidence="3 6" id="KW-0812">Transmembrane</keyword>
<dbReference type="AlphaFoldDB" id="A0A7E4V4F1"/>